<organism evidence="9 10">
    <name type="scientific">Geochorda subterranea</name>
    <dbReference type="NCBI Taxonomy" id="3109564"/>
    <lineage>
        <taxon>Bacteria</taxon>
        <taxon>Bacillati</taxon>
        <taxon>Bacillota</taxon>
        <taxon>Limnochordia</taxon>
        <taxon>Limnochordales</taxon>
        <taxon>Geochordaceae</taxon>
        <taxon>Geochorda</taxon>
    </lineage>
</organism>
<evidence type="ECO:0000256" key="4">
    <source>
        <dbReference type="ARBA" id="ARBA00022840"/>
    </source>
</evidence>
<evidence type="ECO:0000313" key="10">
    <source>
        <dbReference type="Proteomes" id="UP001333102"/>
    </source>
</evidence>
<name>A0ABZ1BPP8_9FIRM</name>
<evidence type="ECO:0000256" key="5">
    <source>
        <dbReference type="ARBA" id="ARBA00048539"/>
    </source>
</evidence>
<feature type="binding site" evidence="6">
    <location>
        <begin position="46"/>
        <end position="51"/>
    </location>
    <ligand>
        <name>ATP</name>
        <dbReference type="ChEBI" id="CHEBI:30616"/>
    </ligand>
</feature>
<evidence type="ECO:0000313" key="9">
    <source>
        <dbReference type="EMBL" id="WRP14784.1"/>
    </source>
</evidence>
<dbReference type="InterPro" id="IPR012094">
    <property type="entry name" value="tRNA_Ile_lys_synt"/>
</dbReference>
<proteinExistence type="inferred from homology"/>
<dbReference type="Pfam" id="PF01171">
    <property type="entry name" value="ATP_bind_3"/>
    <property type="match status" value="1"/>
</dbReference>
<keyword evidence="2 6" id="KW-0819">tRNA processing</keyword>
<evidence type="ECO:0000256" key="2">
    <source>
        <dbReference type="ARBA" id="ARBA00022694"/>
    </source>
</evidence>
<comment type="similarity">
    <text evidence="6">Belongs to the tRNA(Ile)-lysidine synthase family.</text>
</comment>
<keyword evidence="1 6" id="KW-0436">Ligase</keyword>
<keyword evidence="10" id="KW-1185">Reference proteome</keyword>
<dbReference type="InterPro" id="IPR012795">
    <property type="entry name" value="tRNA_Ile_lys_synt_N"/>
</dbReference>
<comment type="function">
    <text evidence="6">Ligates lysine onto the cytidine present at position 34 of the AUA codon-specific tRNA(Ile) that contains the anticodon CAU, in an ATP-dependent manner. Cytidine is converted to lysidine, thus changing the amino acid specificity of the tRNA from methionine to isoleucine.</text>
</comment>
<dbReference type="NCBIfam" id="TIGR02432">
    <property type="entry name" value="lysidine_TilS_N"/>
    <property type="match status" value="1"/>
</dbReference>
<keyword evidence="4 6" id="KW-0067">ATP-binding</keyword>
<comment type="subcellular location">
    <subcellularLocation>
        <location evidence="6">Cytoplasm</location>
    </subcellularLocation>
</comment>
<dbReference type="InterPro" id="IPR014729">
    <property type="entry name" value="Rossmann-like_a/b/a_fold"/>
</dbReference>
<dbReference type="PANTHER" id="PTHR43033:SF1">
    <property type="entry name" value="TRNA(ILE)-LYSIDINE SYNTHASE-RELATED"/>
    <property type="match status" value="1"/>
</dbReference>
<comment type="domain">
    <text evidence="6">The N-terminal region contains the highly conserved SGGXDS motif, predicted to be a P-loop motif involved in ATP binding.</text>
</comment>
<evidence type="ECO:0000256" key="6">
    <source>
        <dbReference type="HAMAP-Rule" id="MF_01161"/>
    </source>
</evidence>
<dbReference type="HAMAP" id="MF_01161">
    <property type="entry name" value="tRNA_Ile_lys_synt"/>
    <property type="match status" value="1"/>
</dbReference>
<feature type="region of interest" description="Disordered" evidence="7">
    <location>
        <begin position="353"/>
        <end position="389"/>
    </location>
</feature>
<evidence type="ECO:0000256" key="1">
    <source>
        <dbReference type="ARBA" id="ARBA00022598"/>
    </source>
</evidence>
<accession>A0ABZ1BPP8</accession>
<keyword evidence="3 6" id="KW-0547">Nucleotide-binding</keyword>
<dbReference type="Gene3D" id="3.40.50.620">
    <property type="entry name" value="HUPs"/>
    <property type="match status" value="1"/>
</dbReference>
<dbReference type="InterPro" id="IPR011063">
    <property type="entry name" value="TilS/TtcA_N"/>
</dbReference>
<sequence length="389" mass="42647">MPSPSVGLDGQEASRLRRTPLFRSLARAVEHHRMLGRSDGVLVALSGGPDSSALLHALLLLAPRLQLRVQAAHVHHGIRGASADRDAEAARALASRLAVPFRRIDVDVRTYAHAQGLSLETAARQLRLEALERTAREEGCRRVALGHTADDQAETVLMWVLRGTGPAGLAGIPPVRGVFVRPLLGVWRREVLAYCRAAGLRPVEDETNRSPRFLRNRIRLEVLPYLESTVRPGVRRALVRLASVALDEQEYMRARVDEVWRRIATPGEGGRLELDARALGGLHPALGRRILVRAYEEVSGGHRGALGLVHIEALWTAVARGRGGVELQLPGRIVTRLMRGRLVLERVATLRAKGPTGREPESRGPACYNDSGNAGRRASARRDASERRT</sequence>
<dbReference type="CDD" id="cd01992">
    <property type="entry name" value="TilS_N"/>
    <property type="match status" value="1"/>
</dbReference>
<dbReference type="EC" id="6.3.4.19" evidence="6"/>
<evidence type="ECO:0000256" key="7">
    <source>
        <dbReference type="SAM" id="MobiDB-lite"/>
    </source>
</evidence>
<protein>
    <recommendedName>
        <fullName evidence="6">tRNA(Ile)-lysidine synthase</fullName>
        <ecNumber evidence="6">6.3.4.19</ecNumber>
    </recommendedName>
    <alternativeName>
        <fullName evidence="6">tRNA(Ile)-2-lysyl-cytidine synthase</fullName>
    </alternativeName>
    <alternativeName>
        <fullName evidence="6">tRNA(Ile)-lysidine synthetase</fullName>
    </alternativeName>
</protein>
<dbReference type="RefSeq" id="WP_324669162.1">
    <property type="nucleotide sequence ID" value="NZ_CP141614.1"/>
</dbReference>
<evidence type="ECO:0000256" key="3">
    <source>
        <dbReference type="ARBA" id="ARBA00022741"/>
    </source>
</evidence>
<dbReference type="EMBL" id="CP141614">
    <property type="protein sequence ID" value="WRP14784.1"/>
    <property type="molecule type" value="Genomic_DNA"/>
</dbReference>
<dbReference type="PANTHER" id="PTHR43033">
    <property type="entry name" value="TRNA(ILE)-LYSIDINE SYNTHASE-RELATED"/>
    <property type="match status" value="1"/>
</dbReference>
<keyword evidence="6" id="KW-0963">Cytoplasm</keyword>
<dbReference type="GO" id="GO:0032267">
    <property type="term" value="F:tRNA(Ile)-lysidine synthase activity"/>
    <property type="evidence" value="ECO:0007669"/>
    <property type="project" value="UniProtKB-EC"/>
</dbReference>
<dbReference type="Proteomes" id="UP001333102">
    <property type="component" value="Chromosome"/>
</dbReference>
<evidence type="ECO:0000259" key="8">
    <source>
        <dbReference type="Pfam" id="PF01171"/>
    </source>
</evidence>
<comment type="catalytic activity">
    <reaction evidence="5 6">
        <text>cytidine(34) in tRNA(Ile2) + L-lysine + ATP = lysidine(34) in tRNA(Ile2) + AMP + diphosphate + H(+)</text>
        <dbReference type="Rhea" id="RHEA:43744"/>
        <dbReference type="Rhea" id="RHEA-COMP:10625"/>
        <dbReference type="Rhea" id="RHEA-COMP:10670"/>
        <dbReference type="ChEBI" id="CHEBI:15378"/>
        <dbReference type="ChEBI" id="CHEBI:30616"/>
        <dbReference type="ChEBI" id="CHEBI:32551"/>
        <dbReference type="ChEBI" id="CHEBI:33019"/>
        <dbReference type="ChEBI" id="CHEBI:82748"/>
        <dbReference type="ChEBI" id="CHEBI:83665"/>
        <dbReference type="ChEBI" id="CHEBI:456215"/>
        <dbReference type="EC" id="6.3.4.19"/>
    </reaction>
</comment>
<gene>
    <name evidence="6 9" type="primary">tilS</name>
    <name evidence="9" type="ORF">VLY81_01030</name>
</gene>
<dbReference type="SUPFAM" id="SSF52402">
    <property type="entry name" value="Adenine nucleotide alpha hydrolases-like"/>
    <property type="match status" value="1"/>
</dbReference>
<dbReference type="Gene3D" id="1.20.59.20">
    <property type="match status" value="1"/>
</dbReference>
<dbReference type="SUPFAM" id="SSF82829">
    <property type="entry name" value="MesJ substrate recognition domain-like"/>
    <property type="match status" value="1"/>
</dbReference>
<feature type="compositionally biased region" description="Basic and acidic residues" evidence="7">
    <location>
        <begin position="380"/>
        <end position="389"/>
    </location>
</feature>
<reference evidence="10" key="1">
    <citation type="submission" date="2023-12" db="EMBL/GenBank/DDBJ databases">
        <title>Novel isolates from deep terrestrial aquifers shed light on the physiology and ecology of the class Limnochordia.</title>
        <authorList>
            <person name="Karnachuk O.V."/>
            <person name="Lukina A.P."/>
            <person name="Avakyan M.R."/>
            <person name="Kadnikov V."/>
            <person name="Begmatov S."/>
            <person name="Beletsky A.V."/>
            <person name="Mardanov A.V."/>
            <person name="Ravin N.V."/>
        </authorList>
    </citation>
    <scope>NUCLEOTIDE SEQUENCE [LARGE SCALE GENOMIC DNA]</scope>
    <source>
        <strain evidence="10">LN</strain>
    </source>
</reference>
<feature type="domain" description="tRNA(Ile)-lysidine/2-thiocytidine synthase N-terminal" evidence="8">
    <location>
        <begin position="41"/>
        <end position="220"/>
    </location>
</feature>